<dbReference type="Proteomes" id="UP000053647">
    <property type="component" value="Unassembled WGS sequence"/>
</dbReference>
<reference evidence="6 7" key="1">
    <citation type="submission" date="2014-06" db="EMBL/GenBank/DDBJ databases">
        <authorList>
            <consortium name="DOE Joint Genome Institute"/>
            <person name="Kuo A."/>
            <person name="Kohler A."/>
            <person name="Nagy L.G."/>
            <person name="Floudas D."/>
            <person name="Copeland A."/>
            <person name="Barry K.W."/>
            <person name="Cichocki N."/>
            <person name="Veneault-Fourrey C."/>
            <person name="LaButti K."/>
            <person name="Lindquist E.A."/>
            <person name="Lipzen A."/>
            <person name="Lundell T."/>
            <person name="Morin E."/>
            <person name="Murat C."/>
            <person name="Sun H."/>
            <person name="Tunlid A."/>
            <person name="Henrissat B."/>
            <person name="Grigoriev I.V."/>
            <person name="Hibbett D.S."/>
            <person name="Martin F."/>
            <person name="Nordberg H.P."/>
            <person name="Cantor M.N."/>
            <person name="Hua S.X."/>
        </authorList>
    </citation>
    <scope>NUCLEOTIDE SEQUENCE [LARGE SCALE GENOMIC DNA]</scope>
    <source>
        <strain evidence="6 7">ATCC 200175</strain>
    </source>
</reference>
<keyword evidence="4" id="KW-1133">Transmembrane helix</keyword>
<evidence type="ECO:0000256" key="4">
    <source>
        <dbReference type="ARBA" id="ARBA00022989"/>
    </source>
</evidence>
<accession>A0A0C9TVF8</accession>
<evidence type="ECO:0000256" key="5">
    <source>
        <dbReference type="ARBA" id="ARBA00023136"/>
    </source>
</evidence>
<keyword evidence="5" id="KW-0472">Membrane</keyword>
<dbReference type="InterPro" id="IPR024512">
    <property type="entry name" value="Ser_palmitoyltrfase_ssu-like"/>
</dbReference>
<reference evidence="7" key="2">
    <citation type="submission" date="2015-01" db="EMBL/GenBank/DDBJ databases">
        <title>Evolutionary Origins and Diversification of the Mycorrhizal Mutualists.</title>
        <authorList>
            <consortium name="DOE Joint Genome Institute"/>
            <consortium name="Mycorrhizal Genomics Consortium"/>
            <person name="Kohler A."/>
            <person name="Kuo A."/>
            <person name="Nagy L.G."/>
            <person name="Floudas D."/>
            <person name="Copeland A."/>
            <person name="Barry K.W."/>
            <person name="Cichocki N."/>
            <person name="Veneault-Fourrey C."/>
            <person name="LaButti K."/>
            <person name="Lindquist E.A."/>
            <person name="Lipzen A."/>
            <person name="Lundell T."/>
            <person name="Morin E."/>
            <person name="Murat C."/>
            <person name="Riley R."/>
            <person name="Ohm R."/>
            <person name="Sun H."/>
            <person name="Tunlid A."/>
            <person name="Henrissat B."/>
            <person name="Grigoriev I.V."/>
            <person name="Hibbett D.S."/>
            <person name="Martin F."/>
        </authorList>
    </citation>
    <scope>NUCLEOTIDE SEQUENCE [LARGE SCALE GENOMIC DNA]</scope>
    <source>
        <strain evidence="7">ATCC 200175</strain>
    </source>
</reference>
<proteinExistence type="predicted"/>
<evidence type="ECO:0000256" key="2">
    <source>
        <dbReference type="ARBA" id="ARBA00022692"/>
    </source>
</evidence>
<evidence type="ECO:0000313" key="7">
    <source>
        <dbReference type="Proteomes" id="UP000053647"/>
    </source>
</evidence>
<keyword evidence="2" id="KW-0812">Transmembrane</keyword>
<dbReference type="GO" id="GO:0005789">
    <property type="term" value="C:endoplasmic reticulum membrane"/>
    <property type="evidence" value="ECO:0007669"/>
    <property type="project" value="UniProtKB-SubCell"/>
</dbReference>
<dbReference type="OrthoDB" id="202672at2759"/>
<evidence type="ECO:0000256" key="1">
    <source>
        <dbReference type="ARBA" id="ARBA00004477"/>
    </source>
</evidence>
<name>A0A0C9TVF8_PAXIN</name>
<dbReference type="EMBL" id="KN819344">
    <property type="protein sequence ID" value="KIJ14248.1"/>
    <property type="molecule type" value="Genomic_DNA"/>
</dbReference>
<comment type="subcellular location">
    <subcellularLocation>
        <location evidence="1">Endoplasmic reticulum membrane</location>
        <topology evidence="1">Multi-pass membrane protein</topology>
    </subcellularLocation>
</comment>
<keyword evidence="3" id="KW-0256">Endoplasmic reticulum</keyword>
<dbReference type="Pfam" id="PF11779">
    <property type="entry name" value="SPT_ssu-like"/>
    <property type="match status" value="1"/>
</dbReference>
<keyword evidence="7" id="KW-1185">Reference proteome</keyword>
<evidence type="ECO:0000313" key="6">
    <source>
        <dbReference type="EMBL" id="KIJ14248.1"/>
    </source>
</evidence>
<evidence type="ECO:0000256" key="3">
    <source>
        <dbReference type="ARBA" id="ARBA00022824"/>
    </source>
</evidence>
<gene>
    <name evidence="6" type="ORF">PAXINDRAFT_79551</name>
</gene>
<sequence>MRDSARIRNYLWRRKMVIESTFAINALEPWEKLIFFSVLSLLAFLLFRGTCRILPSQLVELQQRVSYYLWGKEVDDYVLRHWVAPPAVKDL</sequence>
<dbReference type="HOGENOM" id="CLU_122021_2_2_1"/>
<dbReference type="AlphaFoldDB" id="A0A0C9TVF8"/>
<protein>
    <submittedName>
        <fullName evidence="6">Uncharacterized protein</fullName>
    </submittedName>
</protein>
<organism evidence="6 7">
    <name type="scientific">Paxillus involutus ATCC 200175</name>
    <dbReference type="NCBI Taxonomy" id="664439"/>
    <lineage>
        <taxon>Eukaryota</taxon>
        <taxon>Fungi</taxon>
        <taxon>Dikarya</taxon>
        <taxon>Basidiomycota</taxon>
        <taxon>Agaricomycotina</taxon>
        <taxon>Agaricomycetes</taxon>
        <taxon>Agaricomycetidae</taxon>
        <taxon>Boletales</taxon>
        <taxon>Paxilineae</taxon>
        <taxon>Paxillaceae</taxon>
        <taxon>Paxillus</taxon>
    </lineage>
</organism>